<protein>
    <submittedName>
        <fullName evidence="2">Uncharacterized protein</fullName>
    </submittedName>
</protein>
<feature type="region of interest" description="Disordered" evidence="1">
    <location>
        <begin position="276"/>
        <end position="296"/>
    </location>
</feature>
<evidence type="ECO:0000256" key="1">
    <source>
        <dbReference type="SAM" id="MobiDB-lite"/>
    </source>
</evidence>
<reference evidence="2" key="1">
    <citation type="submission" date="2013-07" db="EMBL/GenBank/DDBJ databases">
        <title>The Genome Sequence of Cryptococcus bestiolae CBS10118.</title>
        <authorList>
            <consortium name="The Broad Institute Genome Sequencing Platform"/>
            <person name="Cuomo C."/>
            <person name="Litvintseva A."/>
            <person name="Chen Y."/>
            <person name="Heitman J."/>
            <person name="Sun S."/>
            <person name="Springer D."/>
            <person name="Dromer F."/>
            <person name="Young S.K."/>
            <person name="Zeng Q."/>
            <person name="Gargeya S."/>
            <person name="Fitzgerald M."/>
            <person name="Abouelleil A."/>
            <person name="Alvarado L."/>
            <person name="Berlin A.M."/>
            <person name="Chapman S.B."/>
            <person name="Dewar J."/>
            <person name="Goldberg J."/>
            <person name="Griggs A."/>
            <person name="Gujja S."/>
            <person name="Hansen M."/>
            <person name="Howarth C."/>
            <person name="Imamovic A."/>
            <person name="Larimer J."/>
            <person name="McCowan C."/>
            <person name="Murphy C."/>
            <person name="Pearson M."/>
            <person name="Priest M."/>
            <person name="Roberts A."/>
            <person name="Saif S."/>
            <person name="Shea T."/>
            <person name="Sykes S."/>
            <person name="Wortman J."/>
            <person name="Nusbaum C."/>
            <person name="Birren B."/>
        </authorList>
    </citation>
    <scope>NUCLEOTIDE SEQUENCE [LARGE SCALE GENOMIC DNA]</scope>
    <source>
        <strain evidence="2">CBS 10118</strain>
    </source>
</reference>
<dbReference type="RefSeq" id="XP_019043291.1">
    <property type="nucleotide sequence ID" value="XM_019194455.1"/>
</dbReference>
<dbReference type="OrthoDB" id="2554293at2759"/>
<dbReference type="EMBL" id="CP144548">
    <property type="protein sequence ID" value="WVW86675.1"/>
    <property type="molecule type" value="Genomic_DNA"/>
</dbReference>
<dbReference type="KEGG" id="kbi:30212265"/>
<reference evidence="3" key="2">
    <citation type="submission" date="2013-07" db="EMBL/GenBank/DDBJ databases">
        <authorList>
            <consortium name="The Broad Institute Genome Sequencing Platform"/>
            <person name="Cuomo C."/>
            <person name="Litvintseva A."/>
            <person name="Chen Y."/>
            <person name="Heitman J."/>
            <person name="Sun S."/>
            <person name="Springer D."/>
            <person name="Dromer F."/>
            <person name="Young S.K."/>
            <person name="Zeng Q."/>
            <person name="Gargeya S."/>
            <person name="Fitzgerald M."/>
            <person name="Abouelleil A."/>
            <person name="Alvarado L."/>
            <person name="Berlin A.M."/>
            <person name="Chapman S.B."/>
            <person name="Dewar J."/>
            <person name="Goldberg J."/>
            <person name="Griggs A."/>
            <person name="Gujja S."/>
            <person name="Hansen M."/>
            <person name="Howarth C."/>
            <person name="Imamovic A."/>
            <person name="Larimer J."/>
            <person name="McCowan C."/>
            <person name="Murphy C."/>
            <person name="Pearson M."/>
            <person name="Priest M."/>
            <person name="Roberts A."/>
            <person name="Saif S."/>
            <person name="Shea T."/>
            <person name="Sykes S."/>
            <person name="Wortman J."/>
            <person name="Nusbaum C."/>
            <person name="Birren B."/>
        </authorList>
    </citation>
    <scope>NUCLEOTIDE SEQUENCE</scope>
    <source>
        <strain evidence="3">CBS 10118</strain>
    </source>
</reference>
<dbReference type="STRING" id="1296100.A0A1B9FTY0"/>
<evidence type="ECO:0000313" key="2">
    <source>
        <dbReference type="EMBL" id="OCF22221.1"/>
    </source>
</evidence>
<dbReference type="Proteomes" id="UP000092730">
    <property type="component" value="Chromosome 8"/>
</dbReference>
<evidence type="ECO:0000313" key="3">
    <source>
        <dbReference type="EMBL" id="WVW86675.1"/>
    </source>
</evidence>
<proteinExistence type="predicted"/>
<accession>A0A1B9FTY0</accession>
<reference evidence="2" key="3">
    <citation type="submission" date="2014-01" db="EMBL/GenBank/DDBJ databases">
        <title>Evolution of pathogenesis and genome organization in the Tremellales.</title>
        <authorList>
            <person name="Cuomo C."/>
            <person name="Litvintseva A."/>
            <person name="Heitman J."/>
            <person name="Chen Y."/>
            <person name="Sun S."/>
            <person name="Springer D."/>
            <person name="Dromer F."/>
            <person name="Young S."/>
            <person name="Zeng Q."/>
            <person name="Chapman S."/>
            <person name="Gujja S."/>
            <person name="Saif S."/>
            <person name="Birren B."/>
        </authorList>
    </citation>
    <scope>NUCLEOTIDE SEQUENCE</scope>
    <source>
        <strain evidence="2">CBS 10118</strain>
    </source>
</reference>
<organism evidence="2">
    <name type="scientific">Kwoniella bestiolae CBS 10118</name>
    <dbReference type="NCBI Taxonomy" id="1296100"/>
    <lineage>
        <taxon>Eukaryota</taxon>
        <taxon>Fungi</taxon>
        <taxon>Dikarya</taxon>
        <taxon>Basidiomycota</taxon>
        <taxon>Agaricomycotina</taxon>
        <taxon>Tremellomycetes</taxon>
        <taxon>Tremellales</taxon>
        <taxon>Cryptococcaceae</taxon>
        <taxon>Kwoniella</taxon>
    </lineage>
</organism>
<dbReference type="VEuPathDB" id="FungiDB:I302_07866"/>
<sequence length="930" mass="105882">MLRRIRAKLHPPILRPLSSIPALRLSSSAALARERDPEEDNQHEPYGIEYGAGPSRIPYQPRHALLQQYTQSHLDAPSPLQHSRVLRDTLNQLNFGAYAQPQIFYNALSKQSGLIGLPRHHNYEEDLAAISRLDLHIILHHLLRKKKGNLAAAVICDVLRTTTRDRRRKLLSLRTLSILFGDRSIFKMISGRPSKQTSLLPDITPSLEDQLPSPPSPQLATLLGIMESLQDVRYQRPIELYQLVIKQCVDESLFDLAAKVYVGLVEEWVTEGRVAHGADPDDFHPGGGPPRTIDSSRRQRLSKLLGHWWTGVRTWRLPGEVLSPHDRLDLWHPKNLSLGEKMKNFPLPIATSPPSLVPQPKRYLLDIIIHSLKLNPHTCSPQEFASSMRALAILANTVLSRTLPIVSLGRLLGAFKTAPSKPDVYPENITQVPAEYQWAYTSFTQIHVTLMSLLFSPPISSHSMQLIAENQDLNADNEMVDTISTTTNANQYMLPPLSWKSCTILLQYAFQSLRKPFALKRLLDYMKEVFRMGEGDPRAFNTILKGSSALQLNAIASQADMTIFGQQTYDRPSHAPPQRPDSRFFSSSQRVEREIPQEIRAMESEFVEETNGRIATSFERGESPLPSEASLLHLIKHLTVTSQFNRLEDLVYTLEPYLEFSRKMPAEEVLIRMNQKGLESGSSGRPRSQLLSHQVYLSLMRGLEKSGSTGLAQRMFNLALYAQRGRIKEYKEENPDIVDRTIPPSLKFPLEGYKIMLDVWSNETRSTNRRHKRRNNDLSKEVPLGWMIPEAYARLPRGVAAGYMTMVTHHLARKAHAPREFTEGYYKSLIRACRWRWKLSEDKQPHHEFRVEIKNVILDIQDAGLEVPELLRDKLTDRRSGARFRWGESSNKMGRKERTDEEVLLGRLLGDEGVEAFVRDSSGDAKRSDM</sequence>
<dbReference type="EMBL" id="KI894025">
    <property type="protein sequence ID" value="OCF22221.1"/>
    <property type="molecule type" value="Genomic_DNA"/>
</dbReference>
<feature type="compositionally biased region" description="Basic and acidic residues" evidence="1">
    <location>
        <begin position="32"/>
        <end position="43"/>
    </location>
</feature>
<dbReference type="AlphaFoldDB" id="A0A1B9FTY0"/>
<keyword evidence="4" id="KW-1185">Reference proteome</keyword>
<dbReference type="GeneID" id="30212265"/>
<gene>
    <name evidence="2" type="ORF">I302_07866</name>
    <name evidence="3" type="ORF">I302_108729</name>
</gene>
<feature type="region of interest" description="Disordered" evidence="1">
    <location>
        <begin position="31"/>
        <end position="53"/>
    </location>
</feature>
<name>A0A1B9FTY0_9TREE</name>
<reference evidence="3" key="4">
    <citation type="submission" date="2024-02" db="EMBL/GenBank/DDBJ databases">
        <title>Comparative genomics of Cryptococcus and Kwoniella reveals pathogenesis evolution and contrasting modes of karyotype evolution via chromosome fusion or intercentromeric recombination.</title>
        <authorList>
            <person name="Coelho M.A."/>
            <person name="David-Palma M."/>
            <person name="Shea T."/>
            <person name="Bowers K."/>
            <person name="McGinley-Smith S."/>
            <person name="Mohammad A.W."/>
            <person name="Gnirke A."/>
            <person name="Yurkov A.M."/>
            <person name="Nowrousian M."/>
            <person name="Sun S."/>
            <person name="Cuomo C.A."/>
            <person name="Heitman J."/>
        </authorList>
    </citation>
    <scope>NUCLEOTIDE SEQUENCE</scope>
    <source>
        <strain evidence="3">CBS 10118</strain>
    </source>
</reference>
<evidence type="ECO:0000313" key="4">
    <source>
        <dbReference type="Proteomes" id="UP000092730"/>
    </source>
</evidence>